<protein>
    <submittedName>
        <fullName evidence="1">Uncharacterized protein</fullName>
    </submittedName>
</protein>
<evidence type="ECO:0000313" key="1">
    <source>
        <dbReference type="EMBL" id="NMC62874.1"/>
    </source>
</evidence>
<accession>A0A7X9FS78</accession>
<dbReference type="EMBL" id="JAAZON010000300">
    <property type="protein sequence ID" value="NMC62874.1"/>
    <property type="molecule type" value="Genomic_DNA"/>
</dbReference>
<dbReference type="Proteomes" id="UP000524246">
    <property type="component" value="Unassembled WGS sequence"/>
</dbReference>
<organism evidence="1 2">
    <name type="scientific">SAR324 cluster bacterium</name>
    <dbReference type="NCBI Taxonomy" id="2024889"/>
    <lineage>
        <taxon>Bacteria</taxon>
        <taxon>Deltaproteobacteria</taxon>
        <taxon>SAR324 cluster</taxon>
    </lineage>
</organism>
<evidence type="ECO:0000313" key="2">
    <source>
        <dbReference type="Proteomes" id="UP000524246"/>
    </source>
</evidence>
<dbReference type="AlphaFoldDB" id="A0A7X9FS78"/>
<proteinExistence type="predicted"/>
<sequence length="96" mass="11212">MELLCFHCGKKIEASGLGNFGRNETCPQCDSDVHVCLNCKHYDEHSYNDCREEQAERVLEKDRRNFCEYFSPRTARISAKSTDSENTRKKLDDLFK</sequence>
<comment type="caution">
    <text evidence="1">The sequence shown here is derived from an EMBL/GenBank/DDBJ whole genome shotgun (WGS) entry which is preliminary data.</text>
</comment>
<reference evidence="1 2" key="1">
    <citation type="journal article" date="2020" name="Biotechnol. Biofuels">
        <title>New insights from the biogas microbiome by comprehensive genome-resolved metagenomics of nearly 1600 species originating from multiple anaerobic digesters.</title>
        <authorList>
            <person name="Campanaro S."/>
            <person name="Treu L."/>
            <person name="Rodriguez-R L.M."/>
            <person name="Kovalovszki A."/>
            <person name="Ziels R.M."/>
            <person name="Maus I."/>
            <person name="Zhu X."/>
            <person name="Kougias P.G."/>
            <person name="Basile A."/>
            <person name="Luo G."/>
            <person name="Schluter A."/>
            <person name="Konstantinidis K.T."/>
            <person name="Angelidaki I."/>
        </authorList>
    </citation>
    <scope>NUCLEOTIDE SEQUENCE [LARGE SCALE GENOMIC DNA]</scope>
    <source>
        <strain evidence="1">AS27yjCOA_65</strain>
    </source>
</reference>
<name>A0A7X9FS78_9DELT</name>
<gene>
    <name evidence="1" type="ORF">GYA55_06855</name>
</gene>